<name>A0A3N5B3S9_9EURY</name>
<sequence>MKASELLEAIKENIRYYPIEYLKNKVADDRYKDPLTKKLAEYNSNAYDDIYETVIIDDFDINDKVVKKIREDIAFYFDKYGGGEDEHKIFAENISLYLALIAKKPLHPYGENKKDEVYYSNGSYYCRGRIKYIHDEKSLCRYCVCKNVGFMDLF</sequence>
<evidence type="ECO:0000256" key="1">
    <source>
        <dbReference type="HAMAP-Rule" id="MF_00763"/>
    </source>
</evidence>
<organism evidence="2 3">
    <name type="scientific">Methanobrevibacter gottschalkii DSM 11977</name>
    <dbReference type="NCBI Taxonomy" id="1122229"/>
    <lineage>
        <taxon>Archaea</taxon>
        <taxon>Methanobacteriati</taxon>
        <taxon>Methanobacteriota</taxon>
        <taxon>Methanomada group</taxon>
        <taxon>Methanobacteria</taxon>
        <taxon>Methanobacteriales</taxon>
        <taxon>Methanobacteriaceae</taxon>
        <taxon>Methanobrevibacter</taxon>
    </lineage>
</organism>
<dbReference type="Pfam" id="PF09888">
    <property type="entry name" value="DUF2115"/>
    <property type="match status" value="1"/>
</dbReference>
<reference evidence="2 3" key="1">
    <citation type="submission" date="2018-11" db="EMBL/GenBank/DDBJ databases">
        <title>Genomic Encyclopedia of Type Strains, Phase IV (KMG-IV): sequencing the most valuable type-strain genomes for metagenomic binning, comparative biology and taxonomic classification.</title>
        <authorList>
            <person name="Goeker M."/>
        </authorList>
    </citation>
    <scope>NUCLEOTIDE SEQUENCE [LARGE SCALE GENOMIC DNA]</scope>
    <source>
        <strain evidence="2 3">DSM 11977</strain>
    </source>
</reference>
<dbReference type="AlphaFoldDB" id="A0A3N5B3S9"/>
<comment type="caution">
    <text evidence="2">The sequence shown here is derived from an EMBL/GenBank/DDBJ whole genome shotgun (WGS) entry which is preliminary data.</text>
</comment>
<protein>
    <recommendedName>
        <fullName evidence="1">UPF0305 protein EDC42_1316</fullName>
    </recommendedName>
</protein>
<evidence type="ECO:0000313" key="3">
    <source>
        <dbReference type="Proteomes" id="UP000271783"/>
    </source>
</evidence>
<accession>A0A3N5B3S9</accession>
<dbReference type="RefSeq" id="WP_069575393.1">
    <property type="nucleotide sequence ID" value="NZ_RKRG01000002.1"/>
</dbReference>
<dbReference type="EMBL" id="RKRG01000002">
    <property type="protein sequence ID" value="RPF51973.1"/>
    <property type="molecule type" value="Genomic_DNA"/>
</dbReference>
<evidence type="ECO:0000313" key="2">
    <source>
        <dbReference type="EMBL" id="RPF51973.1"/>
    </source>
</evidence>
<proteinExistence type="inferred from homology"/>
<gene>
    <name evidence="2" type="ORF">EDC42_1316</name>
</gene>
<keyword evidence="3" id="KW-1185">Reference proteome</keyword>
<comment type="similarity">
    <text evidence="1">Belongs to the UPF0305 family.</text>
</comment>
<dbReference type="Proteomes" id="UP000271783">
    <property type="component" value="Unassembled WGS sequence"/>
</dbReference>
<dbReference type="InterPro" id="IPR019215">
    <property type="entry name" value="DUF2115"/>
</dbReference>
<dbReference type="HAMAP" id="MF_00763">
    <property type="entry name" value="UPF0305"/>
    <property type="match status" value="1"/>
</dbReference>